<accession>A0AC35EZX2</accession>
<name>A0AC35EZX2_9BILA</name>
<dbReference type="Proteomes" id="UP000887580">
    <property type="component" value="Unplaced"/>
</dbReference>
<proteinExistence type="predicted"/>
<protein>
    <submittedName>
        <fullName evidence="2">Uncharacterized protein</fullName>
    </submittedName>
</protein>
<reference evidence="2" key="1">
    <citation type="submission" date="2022-11" db="UniProtKB">
        <authorList>
            <consortium name="WormBaseParasite"/>
        </authorList>
    </citation>
    <scope>IDENTIFICATION</scope>
</reference>
<sequence length="68" mass="7810">MPCCNKTFMSTLASMNHSKKLSKFVLTEVHGNIDITKYILKNASDDCYFFVDFNDAEDTYEVRSSKIC</sequence>
<evidence type="ECO:0000313" key="1">
    <source>
        <dbReference type="Proteomes" id="UP000887580"/>
    </source>
</evidence>
<evidence type="ECO:0000313" key="2">
    <source>
        <dbReference type="WBParaSite" id="PS1159_v2.g11702.t1"/>
    </source>
</evidence>
<organism evidence="1 2">
    <name type="scientific">Panagrolaimus sp. PS1159</name>
    <dbReference type="NCBI Taxonomy" id="55785"/>
    <lineage>
        <taxon>Eukaryota</taxon>
        <taxon>Metazoa</taxon>
        <taxon>Ecdysozoa</taxon>
        <taxon>Nematoda</taxon>
        <taxon>Chromadorea</taxon>
        <taxon>Rhabditida</taxon>
        <taxon>Tylenchina</taxon>
        <taxon>Panagrolaimomorpha</taxon>
        <taxon>Panagrolaimoidea</taxon>
        <taxon>Panagrolaimidae</taxon>
        <taxon>Panagrolaimus</taxon>
    </lineage>
</organism>
<dbReference type="WBParaSite" id="PS1159_v2.g11702.t1">
    <property type="protein sequence ID" value="PS1159_v2.g11702.t1"/>
    <property type="gene ID" value="PS1159_v2.g11702"/>
</dbReference>